<dbReference type="InterPro" id="IPR013087">
    <property type="entry name" value="Znf_C2H2_type"/>
</dbReference>
<evidence type="ECO:0000313" key="4">
    <source>
        <dbReference type="Proteomes" id="UP001153954"/>
    </source>
</evidence>
<protein>
    <recommendedName>
        <fullName evidence="2">C2H2-type domain-containing protein</fullName>
    </recommendedName>
</protein>
<evidence type="ECO:0000313" key="3">
    <source>
        <dbReference type="EMBL" id="CAH2094080.1"/>
    </source>
</evidence>
<dbReference type="PANTHER" id="PTHR21354">
    <property type="entry name" value="ZINC FINGER PROTEIN 511"/>
    <property type="match status" value="1"/>
</dbReference>
<dbReference type="PANTHER" id="PTHR21354:SF0">
    <property type="entry name" value="ZINC FINGER PROTEIN 511"/>
    <property type="match status" value="1"/>
</dbReference>
<evidence type="ECO:0000259" key="2">
    <source>
        <dbReference type="PROSITE" id="PS00028"/>
    </source>
</evidence>
<dbReference type="EMBL" id="CAKOGL010000013">
    <property type="protein sequence ID" value="CAH2094080.1"/>
    <property type="molecule type" value="Genomic_DNA"/>
</dbReference>
<dbReference type="InterPro" id="IPR039258">
    <property type="entry name" value="ZNF511"/>
</dbReference>
<gene>
    <name evidence="3" type="ORF">EEDITHA_LOCUS9682</name>
</gene>
<accession>A0AAU9U8M5</accession>
<reference evidence="3" key="1">
    <citation type="submission" date="2022-03" db="EMBL/GenBank/DDBJ databases">
        <authorList>
            <person name="Tunstrom K."/>
        </authorList>
    </citation>
    <scope>NUCLEOTIDE SEQUENCE</scope>
</reference>
<sequence length="222" mass="25673">MDEHIILVDKLKSYGIGHRKLDDALFNDMPPSRLGIYDADEEDLCHDMLETTCTIPGCNFTVTSILDYENHYNSSHRYSCSQCKKVLLSPHLLDLHIQEQHDSFFAVMAAKKPSYSCYIEECKEKFMTAEDRLNHCVATHKLPKDFRFNQNLKQKNKSRKNDNSMDVDKESSQKEKKFVFTNSKQVGFKKYLVKKFTNDEQNSTASVNLDKVMADINDSLPI</sequence>
<name>A0AAU9U8M5_EUPED</name>
<feature type="region of interest" description="Disordered" evidence="1">
    <location>
        <begin position="151"/>
        <end position="170"/>
    </location>
</feature>
<dbReference type="AlphaFoldDB" id="A0AAU9U8M5"/>
<dbReference type="PROSITE" id="PS00028">
    <property type="entry name" value="ZINC_FINGER_C2H2_1"/>
    <property type="match status" value="2"/>
</dbReference>
<dbReference type="SMART" id="SM00355">
    <property type="entry name" value="ZnF_C2H2"/>
    <property type="match status" value="3"/>
</dbReference>
<keyword evidence="4" id="KW-1185">Reference proteome</keyword>
<feature type="domain" description="C2H2-type" evidence="2">
    <location>
        <begin position="80"/>
        <end position="101"/>
    </location>
</feature>
<organism evidence="3 4">
    <name type="scientific">Euphydryas editha</name>
    <name type="common">Edith's checkerspot</name>
    <dbReference type="NCBI Taxonomy" id="104508"/>
    <lineage>
        <taxon>Eukaryota</taxon>
        <taxon>Metazoa</taxon>
        <taxon>Ecdysozoa</taxon>
        <taxon>Arthropoda</taxon>
        <taxon>Hexapoda</taxon>
        <taxon>Insecta</taxon>
        <taxon>Pterygota</taxon>
        <taxon>Neoptera</taxon>
        <taxon>Endopterygota</taxon>
        <taxon>Lepidoptera</taxon>
        <taxon>Glossata</taxon>
        <taxon>Ditrysia</taxon>
        <taxon>Papilionoidea</taxon>
        <taxon>Nymphalidae</taxon>
        <taxon>Nymphalinae</taxon>
        <taxon>Euphydryas</taxon>
    </lineage>
</organism>
<evidence type="ECO:0000256" key="1">
    <source>
        <dbReference type="SAM" id="MobiDB-lite"/>
    </source>
</evidence>
<comment type="caution">
    <text evidence="3">The sequence shown here is derived from an EMBL/GenBank/DDBJ whole genome shotgun (WGS) entry which is preliminary data.</text>
</comment>
<proteinExistence type="predicted"/>
<dbReference type="Proteomes" id="UP001153954">
    <property type="component" value="Unassembled WGS sequence"/>
</dbReference>
<feature type="compositionally biased region" description="Basic and acidic residues" evidence="1">
    <location>
        <begin position="159"/>
        <end position="170"/>
    </location>
</feature>
<feature type="domain" description="C2H2-type" evidence="2">
    <location>
        <begin position="117"/>
        <end position="140"/>
    </location>
</feature>